<organism evidence="2 3">
    <name type="scientific">Pyrocoelia pectoralis</name>
    <dbReference type="NCBI Taxonomy" id="417401"/>
    <lineage>
        <taxon>Eukaryota</taxon>
        <taxon>Metazoa</taxon>
        <taxon>Ecdysozoa</taxon>
        <taxon>Arthropoda</taxon>
        <taxon>Hexapoda</taxon>
        <taxon>Insecta</taxon>
        <taxon>Pterygota</taxon>
        <taxon>Neoptera</taxon>
        <taxon>Endopterygota</taxon>
        <taxon>Coleoptera</taxon>
        <taxon>Polyphaga</taxon>
        <taxon>Elateriformia</taxon>
        <taxon>Elateroidea</taxon>
        <taxon>Lampyridae</taxon>
        <taxon>Lampyrinae</taxon>
        <taxon>Pyrocoelia</taxon>
    </lineage>
</organism>
<evidence type="ECO:0000313" key="2">
    <source>
        <dbReference type="EMBL" id="KAK5640973.1"/>
    </source>
</evidence>
<gene>
    <name evidence="2" type="ORF">RI129_009520</name>
</gene>
<proteinExistence type="predicted"/>
<dbReference type="EMBL" id="JAVRBK010000007">
    <property type="protein sequence ID" value="KAK5640973.1"/>
    <property type="molecule type" value="Genomic_DNA"/>
</dbReference>
<dbReference type="AlphaFoldDB" id="A0AAN7ZJ14"/>
<name>A0AAN7ZJ14_9COLE</name>
<keyword evidence="1" id="KW-0732">Signal</keyword>
<dbReference type="Proteomes" id="UP001329430">
    <property type="component" value="Chromosome 7"/>
</dbReference>
<feature type="chain" id="PRO_5042984193" evidence="1">
    <location>
        <begin position="19"/>
        <end position="201"/>
    </location>
</feature>
<protein>
    <submittedName>
        <fullName evidence="2">Uncharacterized protein</fullName>
    </submittedName>
</protein>
<keyword evidence="3" id="KW-1185">Reference proteome</keyword>
<comment type="caution">
    <text evidence="2">The sequence shown here is derived from an EMBL/GenBank/DDBJ whole genome shotgun (WGS) entry which is preliminary data.</text>
</comment>
<sequence length="201" mass="22584">MFFKIAVITFVYMSLGMGQERCAVLEGFYESFQCTPRCNGTKYSCNESQYKQLYRMDQCIHDGIYYTNGEILPRQVHYGTSQLCTYRCVVSGPGLFGPVFVLTADCVPTDVGPGSPCFDQRLFVADYFHNNFIPVFGQGDECPFRWIYENFPQVESDDCSNSPGSCCSFPGATLRVGRVFMAGENVTCACRCPPYVQCIET</sequence>
<feature type="signal peptide" evidence="1">
    <location>
        <begin position="1"/>
        <end position="18"/>
    </location>
</feature>
<evidence type="ECO:0000313" key="3">
    <source>
        <dbReference type="Proteomes" id="UP001329430"/>
    </source>
</evidence>
<accession>A0AAN7ZJ14</accession>
<evidence type="ECO:0000256" key="1">
    <source>
        <dbReference type="SAM" id="SignalP"/>
    </source>
</evidence>
<reference evidence="2 3" key="1">
    <citation type="journal article" date="2024" name="Insects">
        <title>An Improved Chromosome-Level Genome Assembly of the Firefly Pyrocoelia pectoralis.</title>
        <authorList>
            <person name="Fu X."/>
            <person name="Meyer-Rochow V.B."/>
            <person name="Ballantyne L."/>
            <person name="Zhu X."/>
        </authorList>
    </citation>
    <scope>NUCLEOTIDE SEQUENCE [LARGE SCALE GENOMIC DNA]</scope>
    <source>
        <strain evidence="2">XCY_ONT2</strain>
    </source>
</reference>